<evidence type="ECO:0000256" key="1">
    <source>
        <dbReference type="ARBA" id="ARBA00004141"/>
    </source>
</evidence>
<feature type="compositionally biased region" description="Low complexity" evidence="6">
    <location>
        <begin position="77"/>
        <end position="88"/>
    </location>
</feature>
<organism evidence="9 10">
    <name type="scientific">Pachysolen tannophilus NRRL Y-2460</name>
    <dbReference type="NCBI Taxonomy" id="669874"/>
    <lineage>
        <taxon>Eukaryota</taxon>
        <taxon>Fungi</taxon>
        <taxon>Dikarya</taxon>
        <taxon>Ascomycota</taxon>
        <taxon>Saccharomycotina</taxon>
        <taxon>Pichiomycetes</taxon>
        <taxon>Pachysolenaceae</taxon>
        <taxon>Pachysolen</taxon>
    </lineage>
</organism>
<dbReference type="STRING" id="669874.A0A1E4TSU5"/>
<accession>A0A1E4TSU5</accession>
<gene>
    <name evidence="9" type="ORF">PACTADRAFT_50667</name>
</gene>
<dbReference type="GO" id="GO:0043200">
    <property type="term" value="P:response to amino acid"/>
    <property type="evidence" value="ECO:0007669"/>
    <property type="project" value="EnsemblFungi"/>
</dbReference>
<feature type="transmembrane region" description="Helical" evidence="7">
    <location>
        <begin position="675"/>
        <end position="695"/>
    </location>
</feature>
<feature type="transmembrane region" description="Helical" evidence="7">
    <location>
        <begin position="841"/>
        <end position="861"/>
    </location>
</feature>
<feature type="region of interest" description="Disordered" evidence="6">
    <location>
        <begin position="1"/>
        <end position="26"/>
    </location>
</feature>
<dbReference type="Proteomes" id="UP000094236">
    <property type="component" value="Unassembled WGS sequence"/>
</dbReference>
<feature type="transmembrane region" description="Helical" evidence="7">
    <location>
        <begin position="810"/>
        <end position="829"/>
    </location>
</feature>
<dbReference type="Gene3D" id="1.20.1740.10">
    <property type="entry name" value="Amino acid/polyamine transporter I"/>
    <property type="match status" value="1"/>
</dbReference>
<dbReference type="InterPro" id="IPR050524">
    <property type="entry name" value="APC_YAT"/>
</dbReference>
<feature type="transmembrane region" description="Helical" evidence="7">
    <location>
        <begin position="448"/>
        <end position="475"/>
    </location>
</feature>
<comment type="similarity">
    <text evidence="2">Belongs to the amino acid-polyamine-organocation (APC) superfamily. YAT (TC 2.A.3.10) family.</text>
</comment>
<feature type="compositionally biased region" description="Low complexity" evidence="6">
    <location>
        <begin position="386"/>
        <end position="400"/>
    </location>
</feature>
<feature type="transmembrane region" description="Helical" evidence="7">
    <location>
        <begin position="753"/>
        <end position="776"/>
    </location>
</feature>
<dbReference type="InterPro" id="IPR004841">
    <property type="entry name" value="AA-permease/SLC12A_dom"/>
</dbReference>
<evidence type="ECO:0000256" key="5">
    <source>
        <dbReference type="ARBA" id="ARBA00023136"/>
    </source>
</evidence>
<sequence length="988" mass="110246">MESISDQNAKAEGCKPRSNSGTKRKEEYELFPIVNKSKTNYSNKALDNVPSIKTHNIDIASFKDLFPHRPNGISSLSNNNNHEASYSNNDHKSSRYREDVDSLDVSSTSDYISSDTVDATIEDGASSIASSAVPISLTSSLIADALSTLDKAKLKDELSVTTDRHFFSNLYEPIFKKRNIDYKINNETLSDFAKYDKEVKTENFLRQKTKKYLNNSYFPSIIDDSYSMNVRPGDLNEDDKYIAGNDETLIKRHNHGNFLENLRKGKGTNILSNFNKKLPTTLLQKNNNNNHNHNKFDSKYPNLDNLKSAETNIIDYELNYNIPIDHQNYNILTNSRGKNQMKTSSHMTNLRRLATGKKFSSVEVDSISLSNINSSFDHPEQYAQQGNNNTSNNGLNSGNGSKKHYDREIHRKLKPRHLQMIALSGTIGVGLFLASGKAFSIAGPLGTIIGFIIAGSVVISTMFSFCEMVTLIPLAGGVSGISSRFVEDAFGFSLGICYLFNYMVSLPSEITAATIMLSYYKNLDIPSKSTAGWITFFLVVVIAVNLFDVRVYGEVEYVTSLVKSILLLALIIFMIVLNRGGVPPYHRDIGFTYWDSSKSDLANSITYGPFRPTFDLSDAGLGSLNGIGGATGRFLSVLVATVVASYAYIGIEIALIAGGEARNPRKAIPLATKTIYWRVLLFYIIAVFVVGLNIYSGDPRLLRYFVSDTGSLNAEKDKAMIDKIIELNGGAECDTYLLEWAGFANGNQSPWVIAFQSTGLCNFASVLNAFLVYFALTAGSSQLYASSRTLYYLSIQGKVPKVFSICSKNGVPYISVLFTGMFGSLAYLTVTNNTAEVFERFLSICSSLGLIVWGGMCLSFIRFYHGLKLRPDIIGRDDENYPYRSPCQPYLAYYGLVSSMILVLISGFVVFMKGNWTTAYFFTSYGSIFLFLLCYIGYKVVRRTKVHRLDQLDLDSGRREIDRIIWEDNRIYNSNFKELLKKGINFMA</sequence>
<protein>
    <recommendedName>
        <fullName evidence="8">Amino acid permease/ SLC12A domain-containing protein</fullName>
    </recommendedName>
</protein>
<keyword evidence="10" id="KW-1185">Reference proteome</keyword>
<reference evidence="10" key="1">
    <citation type="submission" date="2016-05" db="EMBL/GenBank/DDBJ databases">
        <title>Comparative genomics of biotechnologically important yeasts.</title>
        <authorList>
            <consortium name="DOE Joint Genome Institute"/>
            <person name="Riley R."/>
            <person name="Haridas S."/>
            <person name="Wolfe K.H."/>
            <person name="Lopes M.R."/>
            <person name="Hittinger C.T."/>
            <person name="Goker M."/>
            <person name="Salamov A."/>
            <person name="Wisecaver J."/>
            <person name="Long T.M."/>
            <person name="Aerts A.L."/>
            <person name="Barry K."/>
            <person name="Choi C."/>
            <person name="Clum A."/>
            <person name="Coughlan A.Y."/>
            <person name="Deshpande S."/>
            <person name="Douglass A.P."/>
            <person name="Hanson S.J."/>
            <person name="Klenk H.-P."/>
            <person name="Labutti K."/>
            <person name="Lapidus A."/>
            <person name="Lindquist E."/>
            <person name="Lipzen A."/>
            <person name="Meier-Kolthoff J.P."/>
            <person name="Ohm R.A."/>
            <person name="Otillar R.P."/>
            <person name="Pangilinan J."/>
            <person name="Peng Y."/>
            <person name="Rokas A."/>
            <person name="Rosa C.A."/>
            <person name="Scheuner C."/>
            <person name="Sibirny A.A."/>
            <person name="Slot J.C."/>
            <person name="Stielow J.B."/>
            <person name="Sun H."/>
            <person name="Kurtzman C.P."/>
            <person name="Blackwell M."/>
            <person name="Grigoriev I.V."/>
            <person name="Jeffries T.W."/>
        </authorList>
    </citation>
    <scope>NUCLEOTIDE SEQUENCE [LARGE SCALE GENOMIC DNA]</scope>
    <source>
        <strain evidence="10">NRRL Y-2460</strain>
    </source>
</reference>
<keyword evidence="5 7" id="KW-0472">Membrane</keyword>
<feature type="transmembrane region" description="Helical" evidence="7">
    <location>
        <begin position="531"/>
        <end position="549"/>
    </location>
</feature>
<evidence type="ECO:0000313" key="9">
    <source>
        <dbReference type="EMBL" id="ODV94806.1"/>
    </source>
</evidence>
<dbReference type="OrthoDB" id="3900342at2759"/>
<keyword evidence="3 7" id="KW-0812">Transmembrane</keyword>
<dbReference type="Pfam" id="PF00324">
    <property type="entry name" value="AA_permease"/>
    <property type="match status" value="1"/>
</dbReference>
<feature type="transmembrane region" description="Helical" evidence="7">
    <location>
        <begin position="918"/>
        <end position="938"/>
    </location>
</feature>
<feature type="transmembrane region" description="Helical" evidence="7">
    <location>
        <begin position="561"/>
        <end position="577"/>
    </location>
</feature>
<keyword evidence="4 7" id="KW-1133">Transmembrane helix</keyword>
<comment type="subcellular location">
    <subcellularLocation>
        <location evidence="1">Membrane</location>
        <topology evidence="1">Multi-pass membrane protein</topology>
    </subcellularLocation>
</comment>
<dbReference type="EMBL" id="KV454015">
    <property type="protein sequence ID" value="ODV94806.1"/>
    <property type="molecule type" value="Genomic_DNA"/>
</dbReference>
<dbReference type="PANTHER" id="PTHR43341">
    <property type="entry name" value="AMINO ACID PERMEASE"/>
    <property type="match status" value="1"/>
</dbReference>
<evidence type="ECO:0000256" key="7">
    <source>
        <dbReference type="SAM" id="Phobius"/>
    </source>
</evidence>
<feature type="region of interest" description="Disordered" evidence="6">
    <location>
        <begin position="73"/>
        <end position="98"/>
    </location>
</feature>
<evidence type="ECO:0000256" key="4">
    <source>
        <dbReference type="ARBA" id="ARBA00022989"/>
    </source>
</evidence>
<evidence type="ECO:0000259" key="8">
    <source>
        <dbReference type="Pfam" id="PF00324"/>
    </source>
</evidence>
<feature type="compositionally biased region" description="Basic and acidic residues" evidence="6">
    <location>
        <begin position="89"/>
        <end position="98"/>
    </location>
</feature>
<dbReference type="PANTHER" id="PTHR43341:SF46">
    <property type="entry name" value="SPS-SENSOR COMPONENT SSY1"/>
    <property type="match status" value="1"/>
</dbReference>
<feature type="transmembrane region" description="Helical" evidence="7">
    <location>
        <begin position="634"/>
        <end position="655"/>
    </location>
</feature>
<name>A0A1E4TSU5_PACTA</name>
<dbReference type="GO" id="GO:0005886">
    <property type="term" value="C:plasma membrane"/>
    <property type="evidence" value="ECO:0007669"/>
    <property type="project" value="EnsemblFungi"/>
</dbReference>
<evidence type="ECO:0000256" key="2">
    <source>
        <dbReference type="ARBA" id="ARBA00006983"/>
    </source>
</evidence>
<proteinExistence type="inferred from homology"/>
<feature type="transmembrane region" description="Helical" evidence="7">
    <location>
        <begin position="420"/>
        <end position="442"/>
    </location>
</feature>
<dbReference type="GO" id="GO:0015171">
    <property type="term" value="F:amino acid transmembrane transporter activity"/>
    <property type="evidence" value="ECO:0007669"/>
    <property type="project" value="UniProtKB-ARBA"/>
</dbReference>
<dbReference type="AlphaFoldDB" id="A0A1E4TSU5"/>
<feature type="transmembrane region" description="Helical" evidence="7">
    <location>
        <begin position="496"/>
        <end position="519"/>
    </location>
</feature>
<feature type="transmembrane region" description="Helical" evidence="7">
    <location>
        <begin position="891"/>
        <end position="912"/>
    </location>
</feature>
<evidence type="ECO:0000313" key="10">
    <source>
        <dbReference type="Proteomes" id="UP000094236"/>
    </source>
</evidence>
<evidence type="ECO:0000256" key="3">
    <source>
        <dbReference type="ARBA" id="ARBA00022692"/>
    </source>
</evidence>
<evidence type="ECO:0000256" key="6">
    <source>
        <dbReference type="SAM" id="MobiDB-lite"/>
    </source>
</evidence>
<feature type="domain" description="Amino acid permease/ SLC12A" evidence="8">
    <location>
        <begin position="417"/>
        <end position="948"/>
    </location>
</feature>
<feature type="region of interest" description="Disordered" evidence="6">
    <location>
        <begin position="378"/>
        <end position="405"/>
    </location>
</feature>